<sequence>MPRPTLDAIEVRVVGALVEKALATPDSYPLSLNALVGACNQKTARDPVVDYSEREVTAALDRLGRRGLVGTTSGAGHRVAKFRQNLDRALGLSRRELAALAVLLLRGPQTAGEVRTRAGRMADFESTEAAEEALWMLGDRDEPLAVRLDRAPGQSADRYAHALSGEPQTGEPHADEPEAAPPAEATPPSASTTPPAGGSGAGDLEERVAALEAEVARLREAFAAFQSQFE</sequence>
<name>A0ABU3BNL2_9BACT</name>
<dbReference type="EMBL" id="JAVRHT010000005">
    <property type="protein sequence ID" value="MDT0630881.1"/>
    <property type="molecule type" value="Genomic_DNA"/>
</dbReference>
<dbReference type="SUPFAM" id="SSF46785">
    <property type="entry name" value="Winged helix' DNA-binding domain"/>
    <property type="match status" value="2"/>
</dbReference>
<protein>
    <submittedName>
        <fullName evidence="3">YceH family protein</fullName>
    </submittedName>
</protein>
<dbReference type="PANTHER" id="PTHR38768:SF1">
    <property type="entry name" value="UPF0502 PROTEIN YCEH"/>
    <property type="match status" value="1"/>
</dbReference>
<comment type="similarity">
    <text evidence="1">Belongs to the UPF0502 family.</text>
</comment>
<comment type="caution">
    <text evidence="3">The sequence shown here is derived from an EMBL/GenBank/DDBJ whole genome shotgun (WGS) entry which is preliminary data.</text>
</comment>
<gene>
    <name evidence="3" type="ORF">RM540_03895</name>
</gene>
<dbReference type="HAMAP" id="MF_01584">
    <property type="entry name" value="UPF0502"/>
    <property type="match status" value="1"/>
</dbReference>
<accession>A0ABU3BNL2</accession>
<dbReference type="InterPro" id="IPR036388">
    <property type="entry name" value="WH-like_DNA-bd_sf"/>
</dbReference>
<organism evidence="3 4">
    <name type="scientific">Rubrivirga litoralis</name>
    <dbReference type="NCBI Taxonomy" id="3075598"/>
    <lineage>
        <taxon>Bacteria</taxon>
        <taxon>Pseudomonadati</taxon>
        <taxon>Rhodothermota</taxon>
        <taxon>Rhodothermia</taxon>
        <taxon>Rhodothermales</taxon>
        <taxon>Rubricoccaceae</taxon>
        <taxon>Rubrivirga</taxon>
    </lineage>
</organism>
<dbReference type="PANTHER" id="PTHR38768">
    <property type="entry name" value="UPF0502 PROTEIN YCEH"/>
    <property type="match status" value="1"/>
</dbReference>
<evidence type="ECO:0000313" key="4">
    <source>
        <dbReference type="Proteomes" id="UP001267426"/>
    </source>
</evidence>
<feature type="compositionally biased region" description="Low complexity" evidence="2">
    <location>
        <begin position="181"/>
        <end position="196"/>
    </location>
</feature>
<dbReference type="RefSeq" id="WP_311662218.1">
    <property type="nucleotide sequence ID" value="NZ_JAVRHT010000005.1"/>
</dbReference>
<dbReference type="Pfam" id="PF04337">
    <property type="entry name" value="DUF480"/>
    <property type="match status" value="1"/>
</dbReference>
<dbReference type="InterPro" id="IPR036390">
    <property type="entry name" value="WH_DNA-bd_sf"/>
</dbReference>
<dbReference type="Proteomes" id="UP001267426">
    <property type="component" value="Unassembled WGS sequence"/>
</dbReference>
<dbReference type="InterPro" id="IPR007432">
    <property type="entry name" value="DUF480"/>
</dbReference>
<evidence type="ECO:0000313" key="3">
    <source>
        <dbReference type="EMBL" id="MDT0630881.1"/>
    </source>
</evidence>
<keyword evidence="4" id="KW-1185">Reference proteome</keyword>
<dbReference type="Gene3D" id="1.10.10.10">
    <property type="entry name" value="Winged helix-like DNA-binding domain superfamily/Winged helix DNA-binding domain"/>
    <property type="match status" value="2"/>
</dbReference>
<reference evidence="3 4" key="1">
    <citation type="submission" date="2023-09" db="EMBL/GenBank/DDBJ databases">
        <authorList>
            <person name="Rey-Velasco X."/>
        </authorList>
    </citation>
    <scope>NUCLEOTIDE SEQUENCE [LARGE SCALE GENOMIC DNA]</scope>
    <source>
        <strain evidence="3 4">F394</strain>
    </source>
</reference>
<proteinExistence type="inferred from homology"/>
<evidence type="ECO:0000256" key="2">
    <source>
        <dbReference type="SAM" id="MobiDB-lite"/>
    </source>
</evidence>
<evidence type="ECO:0000256" key="1">
    <source>
        <dbReference type="HAMAP-Rule" id="MF_01584"/>
    </source>
</evidence>
<feature type="region of interest" description="Disordered" evidence="2">
    <location>
        <begin position="164"/>
        <end position="206"/>
    </location>
</feature>